<keyword evidence="2" id="KW-1185">Reference proteome</keyword>
<protein>
    <submittedName>
        <fullName evidence="1">Uncharacterized protein</fullName>
    </submittedName>
</protein>
<sequence>MSWEVTSFTVQSVTGGAETLYANGQMQIPAIVSIKAIDTTTYASYKLTQVELESIQLVDYFSPTTVLQGSWFYSTHENEFAHTMPTTRDPGQPVLDDGAQHIYFWVSSTKVENKRIAARITQPNQTVVTTNSSAFNSWVIITTREPRPYTRDDVTVVREDTKEGVFYILKNNSYTKNGRWDQDNYYITSNRHPFVKADRYNYGATKNDLSVNAENVSLSNSWAYLPDKNNCSMFFFWDLGESMFEWDLVGLDINLGGSGLNYYSARLGIHFNQRSNAFCLTRMYYWGHDQVWGSSWSKSAWFRLYDLYGNSGDFYPRADNKNTISIHQRLSRAGEPTDAVGPEAKL</sequence>
<gene>
    <name evidence="1" type="ORF">ASPCADRAFT_409084</name>
</gene>
<dbReference type="EMBL" id="KV907510">
    <property type="protein sequence ID" value="OOF91476.1"/>
    <property type="molecule type" value="Genomic_DNA"/>
</dbReference>
<proteinExistence type="predicted"/>
<evidence type="ECO:0000313" key="1">
    <source>
        <dbReference type="EMBL" id="OOF91476.1"/>
    </source>
</evidence>
<dbReference type="OrthoDB" id="4463410at2759"/>
<reference evidence="2" key="1">
    <citation type="journal article" date="2017" name="Genome Biol.">
        <title>Comparative genomics reveals high biological diversity and specific adaptations in the industrially and medically important fungal genus Aspergillus.</title>
        <authorList>
            <person name="de Vries R.P."/>
            <person name="Riley R."/>
            <person name="Wiebenga A."/>
            <person name="Aguilar-Osorio G."/>
            <person name="Amillis S."/>
            <person name="Uchima C.A."/>
            <person name="Anderluh G."/>
            <person name="Asadollahi M."/>
            <person name="Askin M."/>
            <person name="Barry K."/>
            <person name="Battaglia E."/>
            <person name="Bayram O."/>
            <person name="Benocci T."/>
            <person name="Braus-Stromeyer S.A."/>
            <person name="Caldana C."/>
            <person name="Canovas D."/>
            <person name="Cerqueira G.C."/>
            <person name="Chen F."/>
            <person name="Chen W."/>
            <person name="Choi C."/>
            <person name="Clum A."/>
            <person name="Dos Santos R.A."/>
            <person name="Damasio A.R."/>
            <person name="Diallinas G."/>
            <person name="Emri T."/>
            <person name="Fekete E."/>
            <person name="Flipphi M."/>
            <person name="Freyberg S."/>
            <person name="Gallo A."/>
            <person name="Gournas C."/>
            <person name="Habgood R."/>
            <person name="Hainaut M."/>
            <person name="Harispe M.L."/>
            <person name="Henrissat B."/>
            <person name="Hilden K.S."/>
            <person name="Hope R."/>
            <person name="Hossain A."/>
            <person name="Karabika E."/>
            <person name="Karaffa L."/>
            <person name="Karanyi Z."/>
            <person name="Krasevec N."/>
            <person name="Kuo A."/>
            <person name="Kusch H."/>
            <person name="LaButti K."/>
            <person name="Lagendijk E.L."/>
            <person name="Lapidus A."/>
            <person name="Levasseur A."/>
            <person name="Lindquist E."/>
            <person name="Lipzen A."/>
            <person name="Logrieco A.F."/>
            <person name="MacCabe A."/>
            <person name="Maekelae M.R."/>
            <person name="Malavazi I."/>
            <person name="Melin P."/>
            <person name="Meyer V."/>
            <person name="Mielnichuk N."/>
            <person name="Miskei M."/>
            <person name="Molnar A.P."/>
            <person name="Mule G."/>
            <person name="Ngan C.Y."/>
            <person name="Orejas M."/>
            <person name="Orosz E."/>
            <person name="Ouedraogo J.P."/>
            <person name="Overkamp K.M."/>
            <person name="Park H.-S."/>
            <person name="Perrone G."/>
            <person name="Piumi F."/>
            <person name="Punt P.J."/>
            <person name="Ram A.F."/>
            <person name="Ramon A."/>
            <person name="Rauscher S."/>
            <person name="Record E."/>
            <person name="Riano-Pachon D.M."/>
            <person name="Robert V."/>
            <person name="Roehrig J."/>
            <person name="Ruller R."/>
            <person name="Salamov A."/>
            <person name="Salih N.S."/>
            <person name="Samson R.A."/>
            <person name="Sandor E."/>
            <person name="Sanguinetti M."/>
            <person name="Schuetze T."/>
            <person name="Sepcic K."/>
            <person name="Shelest E."/>
            <person name="Sherlock G."/>
            <person name="Sophianopoulou V."/>
            <person name="Squina F.M."/>
            <person name="Sun H."/>
            <person name="Susca A."/>
            <person name="Todd R.B."/>
            <person name="Tsang A."/>
            <person name="Unkles S.E."/>
            <person name="van de Wiele N."/>
            <person name="van Rossen-Uffink D."/>
            <person name="Oliveira J.V."/>
            <person name="Vesth T.C."/>
            <person name="Visser J."/>
            <person name="Yu J.-H."/>
            <person name="Zhou M."/>
            <person name="Andersen M.R."/>
            <person name="Archer D.B."/>
            <person name="Baker S.E."/>
            <person name="Benoit I."/>
            <person name="Brakhage A.A."/>
            <person name="Braus G.H."/>
            <person name="Fischer R."/>
            <person name="Frisvad J.C."/>
            <person name="Goldman G.H."/>
            <person name="Houbraken J."/>
            <person name="Oakley B."/>
            <person name="Pocsi I."/>
            <person name="Scazzocchio C."/>
            <person name="Seiboth B."/>
            <person name="vanKuyk P.A."/>
            <person name="Wortman J."/>
            <person name="Dyer P.S."/>
            <person name="Grigoriev I.V."/>
        </authorList>
    </citation>
    <scope>NUCLEOTIDE SEQUENCE [LARGE SCALE GENOMIC DNA]</scope>
    <source>
        <strain evidence="2">ITEM 5010</strain>
    </source>
</reference>
<dbReference type="OMA" id="AWFRLYD"/>
<dbReference type="Proteomes" id="UP000188318">
    <property type="component" value="Unassembled WGS sequence"/>
</dbReference>
<dbReference type="VEuPathDB" id="FungiDB:ASPCADRAFT_409084"/>
<name>A0A1R3RAG7_ASPC5</name>
<organism evidence="1 2">
    <name type="scientific">Aspergillus carbonarius (strain ITEM 5010)</name>
    <dbReference type="NCBI Taxonomy" id="602072"/>
    <lineage>
        <taxon>Eukaryota</taxon>
        <taxon>Fungi</taxon>
        <taxon>Dikarya</taxon>
        <taxon>Ascomycota</taxon>
        <taxon>Pezizomycotina</taxon>
        <taxon>Eurotiomycetes</taxon>
        <taxon>Eurotiomycetidae</taxon>
        <taxon>Eurotiales</taxon>
        <taxon>Aspergillaceae</taxon>
        <taxon>Aspergillus</taxon>
        <taxon>Aspergillus subgen. Circumdati</taxon>
    </lineage>
</organism>
<dbReference type="AlphaFoldDB" id="A0A1R3RAG7"/>
<accession>A0A1R3RAG7</accession>
<evidence type="ECO:0000313" key="2">
    <source>
        <dbReference type="Proteomes" id="UP000188318"/>
    </source>
</evidence>